<evidence type="ECO:0008006" key="5">
    <source>
        <dbReference type="Google" id="ProtNLM"/>
    </source>
</evidence>
<accession>A0A5N5XEQ1</accession>
<keyword evidence="2" id="KW-1133">Transmembrane helix</keyword>
<dbReference type="Proteomes" id="UP000326565">
    <property type="component" value="Unassembled WGS sequence"/>
</dbReference>
<gene>
    <name evidence="3" type="ORF">BDV29DRAFT_100265</name>
</gene>
<dbReference type="EMBL" id="ML732152">
    <property type="protein sequence ID" value="KAB8079186.1"/>
    <property type="molecule type" value="Genomic_DNA"/>
</dbReference>
<feature type="region of interest" description="Disordered" evidence="1">
    <location>
        <begin position="232"/>
        <end position="305"/>
    </location>
</feature>
<evidence type="ECO:0000313" key="3">
    <source>
        <dbReference type="EMBL" id="KAB8079186.1"/>
    </source>
</evidence>
<feature type="compositionally biased region" description="Polar residues" evidence="1">
    <location>
        <begin position="277"/>
        <end position="292"/>
    </location>
</feature>
<proteinExistence type="predicted"/>
<keyword evidence="4" id="KW-1185">Reference proteome</keyword>
<dbReference type="OrthoDB" id="5352400at2759"/>
<evidence type="ECO:0000256" key="2">
    <source>
        <dbReference type="SAM" id="Phobius"/>
    </source>
</evidence>
<feature type="transmembrane region" description="Helical" evidence="2">
    <location>
        <begin position="12"/>
        <end position="35"/>
    </location>
</feature>
<feature type="transmembrane region" description="Helical" evidence="2">
    <location>
        <begin position="74"/>
        <end position="95"/>
    </location>
</feature>
<name>A0A5N5XEQ1_9EURO</name>
<reference evidence="3 4" key="1">
    <citation type="submission" date="2019-04" db="EMBL/GenBank/DDBJ databases">
        <title>Friends and foes A comparative genomics study of 23 Aspergillus species from section Flavi.</title>
        <authorList>
            <consortium name="DOE Joint Genome Institute"/>
            <person name="Kjaerbolling I."/>
            <person name="Vesth T."/>
            <person name="Frisvad J.C."/>
            <person name="Nybo J.L."/>
            <person name="Theobald S."/>
            <person name="Kildgaard S."/>
            <person name="Isbrandt T."/>
            <person name="Kuo A."/>
            <person name="Sato A."/>
            <person name="Lyhne E.K."/>
            <person name="Kogle M.E."/>
            <person name="Wiebenga A."/>
            <person name="Kun R.S."/>
            <person name="Lubbers R.J."/>
            <person name="Makela M.R."/>
            <person name="Barry K."/>
            <person name="Chovatia M."/>
            <person name="Clum A."/>
            <person name="Daum C."/>
            <person name="Haridas S."/>
            <person name="He G."/>
            <person name="LaButti K."/>
            <person name="Lipzen A."/>
            <person name="Mondo S."/>
            <person name="Riley R."/>
            <person name="Salamov A."/>
            <person name="Simmons B.A."/>
            <person name="Magnuson J.K."/>
            <person name="Henrissat B."/>
            <person name="Mortensen U.H."/>
            <person name="Larsen T.O."/>
            <person name="Devries R.P."/>
            <person name="Grigoriev I.V."/>
            <person name="Machida M."/>
            <person name="Baker S.E."/>
            <person name="Andersen M.R."/>
        </authorList>
    </citation>
    <scope>NUCLEOTIDE SEQUENCE [LARGE SCALE GENOMIC DNA]</scope>
    <source>
        <strain evidence="3 4">CBS 151.66</strain>
    </source>
</reference>
<feature type="compositionally biased region" description="Polar residues" evidence="1">
    <location>
        <begin position="244"/>
        <end position="258"/>
    </location>
</feature>
<sequence>MVYFPRNWRNHNLFYILMALELPFTIVILTFTGIASHDLYRTKLWQDGANNGFNSSPDEVVYAAANYRPYKVPMVWGSFITDYNLVLGVLSTFLLITKAPIHVLRIFYPPLSVFVHVGLFIVYIVSARYQAGPDMSDAKHPQPGPPWYLTKSCSVASNKDNIGYCKQSKVLFAFTIIIIVLYFVEIVVSIHSCFLTKEEKAERDERWEEKRTMKDYEDMILKSPRVFPMTPALSTGGGTYDMPTMSSRSPTFSTTGYASSDLPLREHFSTPNPRPPTQQESSETLTPGNQPQMYFPPPPKKAAKA</sequence>
<evidence type="ECO:0000256" key="1">
    <source>
        <dbReference type="SAM" id="MobiDB-lite"/>
    </source>
</evidence>
<feature type="transmembrane region" description="Helical" evidence="2">
    <location>
        <begin position="170"/>
        <end position="196"/>
    </location>
</feature>
<evidence type="ECO:0000313" key="4">
    <source>
        <dbReference type="Proteomes" id="UP000326565"/>
    </source>
</evidence>
<organism evidence="3 4">
    <name type="scientific">Aspergillus leporis</name>
    <dbReference type="NCBI Taxonomy" id="41062"/>
    <lineage>
        <taxon>Eukaryota</taxon>
        <taxon>Fungi</taxon>
        <taxon>Dikarya</taxon>
        <taxon>Ascomycota</taxon>
        <taxon>Pezizomycotina</taxon>
        <taxon>Eurotiomycetes</taxon>
        <taxon>Eurotiomycetidae</taxon>
        <taxon>Eurotiales</taxon>
        <taxon>Aspergillaceae</taxon>
        <taxon>Aspergillus</taxon>
        <taxon>Aspergillus subgen. Circumdati</taxon>
    </lineage>
</organism>
<keyword evidence="2" id="KW-0812">Transmembrane</keyword>
<feature type="compositionally biased region" description="Pro residues" evidence="1">
    <location>
        <begin position="294"/>
        <end position="305"/>
    </location>
</feature>
<dbReference type="AlphaFoldDB" id="A0A5N5XEQ1"/>
<protein>
    <recommendedName>
        <fullName evidence="5">MARVEL domain-containing protein</fullName>
    </recommendedName>
</protein>
<feature type="transmembrane region" description="Helical" evidence="2">
    <location>
        <begin position="107"/>
        <end position="126"/>
    </location>
</feature>
<keyword evidence="2" id="KW-0472">Membrane</keyword>